<reference evidence="2 3" key="1">
    <citation type="journal article" date="2019" name="Nat. Ecol. Evol.">
        <title>Megaphylogeny resolves global patterns of mushroom evolution.</title>
        <authorList>
            <person name="Varga T."/>
            <person name="Krizsan K."/>
            <person name="Foldi C."/>
            <person name="Dima B."/>
            <person name="Sanchez-Garcia M."/>
            <person name="Sanchez-Ramirez S."/>
            <person name="Szollosi G.J."/>
            <person name="Szarkandi J.G."/>
            <person name="Papp V."/>
            <person name="Albert L."/>
            <person name="Andreopoulos W."/>
            <person name="Angelini C."/>
            <person name="Antonin V."/>
            <person name="Barry K.W."/>
            <person name="Bougher N.L."/>
            <person name="Buchanan P."/>
            <person name="Buyck B."/>
            <person name="Bense V."/>
            <person name="Catcheside P."/>
            <person name="Chovatia M."/>
            <person name="Cooper J."/>
            <person name="Damon W."/>
            <person name="Desjardin D."/>
            <person name="Finy P."/>
            <person name="Geml J."/>
            <person name="Haridas S."/>
            <person name="Hughes K."/>
            <person name="Justo A."/>
            <person name="Karasinski D."/>
            <person name="Kautmanova I."/>
            <person name="Kiss B."/>
            <person name="Kocsube S."/>
            <person name="Kotiranta H."/>
            <person name="LaButti K.M."/>
            <person name="Lechner B.E."/>
            <person name="Liimatainen K."/>
            <person name="Lipzen A."/>
            <person name="Lukacs Z."/>
            <person name="Mihaltcheva S."/>
            <person name="Morgado L.N."/>
            <person name="Niskanen T."/>
            <person name="Noordeloos M.E."/>
            <person name="Ohm R.A."/>
            <person name="Ortiz-Santana B."/>
            <person name="Ovrebo C."/>
            <person name="Racz N."/>
            <person name="Riley R."/>
            <person name="Savchenko A."/>
            <person name="Shiryaev A."/>
            <person name="Soop K."/>
            <person name="Spirin V."/>
            <person name="Szebenyi C."/>
            <person name="Tomsovsky M."/>
            <person name="Tulloss R.E."/>
            <person name="Uehling J."/>
            <person name="Grigoriev I.V."/>
            <person name="Vagvolgyi C."/>
            <person name="Papp T."/>
            <person name="Martin F.M."/>
            <person name="Miettinen O."/>
            <person name="Hibbett D.S."/>
            <person name="Nagy L.G."/>
        </authorList>
    </citation>
    <scope>NUCLEOTIDE SEQUENCE [LARGE SCALE GENOMIC DNA]</scope>
    <source>
        <strain evidence="2 3">CBS 962.96</strain>
    </source>
</reference>
<evidence type="ECO:0000313" key="2">
    <source>
        <dbReference type="EMBL" id="THU75220.1"/>
    </source>
</evidence>
<sequence>MRSFMPFSILLLCLFEVSHALSAPAILKGRGVIGVRPRPDAEPDEPEIGAPTALVPTPGEPEIGAPTALVPTPGEPEIGAPTALVPTPGEPEIGTLTRISISVPAVTFSGFDFPTPDTSSGGPNATEPVSAAPFTSRAVASSSVRITTWFSLMLLNFASITVPIRSTRGPEW</sequence>
<evidence type="ECO:0000256" key="1">
    <source>
        <dbReference type="SAM" id="SignalP"/>
    </source>
</evidence>
<proteinExistence type="predicted"/>
<name>A0A4S8KIK1_DENBC</name>
<organism evidence="2 3">
    <name type="scientific">Dendrothele bispora (strain CBS 962.96)</name>
    <dbReference type="NCBI Taxonomy" id="1314807"/>
    <lineage>
        <taxon>Eukaryota</taxon>
        <taxon>Fungi</taxon>
        <taxon>Dikarya</taxon>
        <taxon>Basidiomycota</taxon>
        <taxon>Agaricomycotina</taxon>
        <taxon>Agaricomycetes</taxon>
        <taxon>Agaricomycetidae</taxon>
        <taxon>Agaricales</taxon>
        <taxon>Agaricales incertae sedis</taxon>
        <taxon>Dendrothele</taxon>
    </lineage>
</organism>
<feature type="chain" id="PRO_5020198198" evidence="1">
    <location>
        <begin position="21"/>
        <end position="172"/>
    </location>
</feature>
<keyword evidence="1" id="KW-0732">Signal</keyword>
<evidence type="ECO:0000313" key="3">
    <source>
        <dbReference type="Proteomes" id="UP000297245"/>
    </source>
</evidence>
<gene>
    <name evidence="2" type="ORF">K435DRAFT_846980</name>
</gene>
<accession>A0A4S8KIK1</accession>
<keyword evidence="3" id="KW-1185">Reference proteome</keyword>
<feature type="signal peptide" evidence="1">
    <location>
        <begin position="1"/>
        <end position="20"/>
    </location>
</feature>
<dbReference type="Proteomes" id="UP000297245">
    <property type="component" value="Unassembled WGS sequence"/>
</dbReference>
<protein>
    <submittedName>
        <fullName evidence="2">Uncharacterized protein</fullName>
    </submittedName>
</protein>
<dbReference type="EMBL" id="ML182639">
    <property type="protein sequence ID" value="THU75220.1"/>
    <property type="molecule type" value="Genomic_DNA"/>
</dbReference>
<dbReference type="AlphaFoldDB" id="A0A4S8KIK1"/>